<organism evidence="11 13">
    <name type="scientific">SAR86 cluster bacterium</name>
    <dbReference type="NCBI Taxonomy" id="2030880"/>
    <lineage>
        <taxon>Bacteria</taxon>
        <taxon>Pseudomonadati</taxon>
        <taxon>Pseudomonadota</taxon>
        <taxon>Gammaproteobacteria</taxon>
        <taxon>SAR86 cluster</taxon>
    </lineage>
</organism>
<comment type="similarity">
    <text evidence="1">Belongs to the peptidase M4 family.</text>
</comment>
<accession>A0A2A5CDB5</accession>
<keyword evidence="3" id="KW-0378">Hydrolase</keyword>
<evidence type="ECO:0000259" key="10">
    <source>
        <dbReference type="PROSITE" id="PS50006"/>
    </source>
</evidence>
<dbReference type="SUPFAM" id="SSF49879">
    <property type="entry name" value="SMAD/FHA domain"/>
    <property type="match status" value="1"/>
</dbReference>
<dbReference type="PANTHER" id="PTHR33794">
    <property type="entry name" value="BACILLOLYSIN"/>
    <property type="match status" value="1"/>
</dbReference>
<dbReference type="Proteomes" id="UP000228987">
    <property type="component" value="Unassembled WGS sequence"/>
</dbReference>
<reference evidence="13" key="1">
    <citation type="submission" date="2017-08" db="EMBL/GenBank/DDBJ databases">
        <title>A dynamic microbial community with high functional redundancy inhabits the cold, oxic subseafloor aquifer.</title>
        <authorList>
            <person name="Tully B.J."/>
            <person name="Wheat C.G."/>
            <person name="Glazer B.T."/>
            <person name="Huber J.A."/>
        </authorList>
    </citation>
    <scope>NUCLEOTIDE SEQUENCE [LARGE SCALE GENOMIC DNA]</scope>
</reference>
<evidence type="ECO:0000256" key="5">
    <source>
        <dbReference type="ARBA" id="ARBA00023049"/>
    </source>
</evidence>
<name>A0A2A5CDB5_9GAMM</name>
<feature type="active site" description="Proton donor" evidence="6">
    <location>
        <position position="461"/>
    </location>
</feature>
<dbReference type="Gene3D" id="2.60.200.20">
    <property type="match status" value="1"/>
</dbReference>
<protein>
    <recommendedName>
        <fullName evidence="10">FHA domain-containing protein</fullName>
    </recommendedName>
</protein>
<evidence type="ECO:0000256" key="2">
    <source>
        <dbReference type="ARBA" id="ARBA00022670"/>
    </source>
</evidence>
<dbReference type="InterPro" id="IPR027268">
    <property type="entry name" value="Peptidase_M4/M1_CTD_sf"/>
</dbReference>
<feature type="region of interest" description="Disordered" evidence="8">
    <location>
        <begin position="650"/>
        <end position="673"/>
    </location>
</feature>
<dbReference type="Pfam" id="PF00498">
    <property type="entry name" value="FHA"/>
    <property type="match status" value="1"/>
</dbReference>
<dbReference type="InterPro" id="IPR001570">
    <property type="entry name" value="Peptidase_M4_C_domain"/>
</dbReference>
<dbReference type="InterPro" id="IPR008984">
    <property type="entry name" value="SMAD_FHA_dom_sf"/>
</dbReference>
<dbReference type="PRINTS" id="PR00730">
    <property type="entry name" value="THERMOLYSIN"/>
</dbReference>
<evidence type="ECO:0000256" key="6">
    <source>
        <dbReference type="PIRSR" id="PIRSR623612-1"/>
    </source>
</evidence>
<feature type="compositionally biased region" description="Low complexity" evidence="8">
    <location>
        <begin position="652"/>
        <end position="662"/>
    </location>
</feature>
<dbReference type="InterPro" id="IPR050728">
    <property type="entry name" value="Zinc_Metalloprotease_M4"/>
</dbReference>
<feature type="chain" id="PRO_5014283325" description="FHA domain-containing protein" evidence="9">
    <location>
        <begin position="20"/>
        <end position="782"/>
    </location>
</feature>
<feature type="coiled-coil region" evidence="7">
    <location>
        <begin position="17"/>
        <end position="47"/>
    </location>
</feature>
<comment type="caution">
    <text evidence="11">The sequence shown here is derived from an EMBL/GenBank/DDBJ whole genome shotgun (WGS) entry which is preliminary data.</text>
</comment>
<dbReference type="SUPFAM" id="SSF55486">
    <property type="entry name" value="Metalloproteases ('zincins'), catalytic domain"/>
    <property type="match status" value="1"/>
</dbReference>
<evidence type="ECO:0000256" key="1">
    <source>
        <dbReference type="ARBA" id="ARBA00009388"/>
    </source>
</evidence>
<sequence length="782" mass="83383">MCRFFACSLLLVISGALMGAEALIDDAEALINDAEALINDAEALINDAEAPISTEEGASDANAVFVDGFGENSKRLTSDEAIVSWLGSELKQQLNLGPADELSLSEQSSTVNNFNIRSLQQTHQGISIVGYESRLILDSQGNQISLLGQHQGFTADAPTLSQISFEQARVIADIAESLDTPSAPVYFVDDAGNLRLSWSVNGFTSTGVAENIYIDAVNGELLAKYPMARGALRRLVRDMEAACRSVGVDYPIDSDRSLEIQNLMEQDDTFTRNEGDASSGVGHVDQLYNILGDAYQFMSSVLNMDSVDNQGLALEAYSGIRFYPGNGWSECVGDAFNASWYSGWNELHIPASAIPYIEVIAHELTHGIISTGSGLIYEFESGAMDEGIADAIGVSFKAWREAGGALGQNPSSIPTYSNLWTMDSPVGPLRDMRNPNRIDNNPDHYDQFYSVPIENDQGGVHSNSSIINQAFYILVEGGRHPRLGTGPNVQGIGIANAAAIFGLAGSQLLTPYADFEAGRNAFALAAEILYGEYSDNWIAVHEAMDAVGISGAWRRQAPTPPPVITPTPIPQSDPTPVPTPVPTPSPAPTPPDPSSGPVATPTPGDPISTPTTEAANNNALYIGLGLAFVLLALFGLSRLRPEYSTAGPEYRASAATPAPSAEPEARVSPQQVSVNRSRVAGRLVGSGTSNSIELDDALLSSKEGLVIGRSATLNHVVLNDSRVSRRHCRLRKEGQIVVLEDLSSTHGTSVNGNKVQPFSRTVVNQGDRIEIAGIQFTCDLSG</sequence>
<dbReference type="PANTHER" id="PTHR33794:SF1">
    <property type="entry name" value="BACILLOLYSIN"/>
    <property type="match status" value="1"/>
</dbReference>
<dbReference type="SMART" id="SM00240">
    <property type="entry name" value="FHA"/>
    <property type="match status" value="1"/>
</dbReference>
<gene>
    <name evidence="12" type="ORF">COA71_02715</name>
    <name evidence="11" type="ORF">COA71_07405</name>
</gene>
<feature type="signal peptide" evidence="9">
    <location>
        <begin position="1"/>
        <end position="19"/>
    </location>
</feature>
<feature type="domain" description="FHA" evidence="10">
    <location>
        <begin position="705"/>
        <end position="755"/>
    </location>
</feature>
<dbReference type="AlphaFoldDB" id="A0A2A5CDB5"/>
<evidence type="ECO:0000256" key="8">
    <source>
        <dbReference type="SAM" id="MobiDB-lite"/>
    </source>
</evidence>
<dbReference type="InterPro" id="IPR000253">
    <property type="entry name" value="FHA_dom"/>
</dbReference>
<evidence type="ECO:0000256" key="3">
    <source>
        <dbReference type="ARBA" id="ARBA00022801"/>
    </source>
</evidence>
<evidence type="ECO:0000256" key="9">
    <source>
        <dbReference type="SAM" id="SignalP"/>
    </source>
</evidence>
<evidence type="ECO:0000313" key="12">
    <source>
        <dbReference type="EMBL" id="PCJ43794.1"/>
    </source>
</evidence>
<evidence type="ECO:0000256" key="7">
    <source>
        <dbReference type="SAM" id="Coils"/>
    </source>
</evidence>
<evidence type="ECO:0000313" key="11">
    <source>
        <dbReference type="EMBL" id="PCJ41829.1"/>
    </source>
</evidence>
<dbReference type="EMBL" id="NVWI01000004">
    <property type="protein sequence ID" value="PCJ41829.1"/>
    <property type="molecule type" value="Genomic_DNA"/>
</dbReference>
<keyword evidence="7" id="KW-0175">Coiled coil</keyword>
<feature type="active site" evidence="6">
    <location>
        <position position="363"/>
    </location>
</feature>
<dbReference type="Pfam" id="PF02868">
    <property type="entry name" value="Peptidase_M4_C"/>
    <property type="match status" value="1"/>
</dbReference>
<dbReference type="InterPro" id="IPR023612">
    <property type="entry name" value="Peptidase_M4"/>
</dbReference>
<dbReference type="CDD" id="cd00060">
    <property type="entry name" value="FHA"/>
    <property type="match status" value="1"/>
</dbReference>
<keyword evidence="9" id="KW-0732">Signal</keyword>
<keyword evidence="2" id="KW-0645">Protease</keyword>
<keyword evidence="5" id="KW-0482">Metalloprotease</keyword>
<dbReference type="Gene3D" id="1.10.390.10">
    <property type="entry name" value="Neutral Protease Domain 2"/>
    <property type="match status" value="1"/>
</dbReference>
<feature type="region of interest" description="Disordered" evidence="8">
    <location>
        <begin position="558"/>
        <end position="612"/>
    </location>
</feature>
<proteinExistence type="inferred from homology"/>
<keyword evidence="4" id="KW-0862">Zinc</keyword>
<evidence type="ECO:0000256" key="4">
    <source>
        <dbReference type="ARBA" id="ARBA00022833"/>
    </source>
</evidence>
<dbReference type="EMBL" id="NVWI01000001">
    <property type="protein sequence ID" value="PCJ43794.1"/>
    <property type="molecule type" value="Genomic_DNA"/>
</dbReference>
<feature type="compositionally biased region" description="Pro residues" evidence="8">
    <location>
        <begin position="558"/>
        <end position="594"/>
    </location>
</feature>
<dbReference type="GO" id="GO:0006508">
    <property type="term" value="P:proteolysis"/>
    <property type="evidence" value="ECO:0007669"/>
    <property type="project" value="UniProtKB-KW"/>
</dbReference>
<evidence type="ECO:0000313" key="13">
    <source>
        <dbReference type="Proteomes" id="UP000228987"/>
    </source>
</evidence>
<reference evidence="11" key="2">
    <citation type="journal article" date="2018" name="ISME J.">
        <title>A dynamic microbial community with high functional redundancy inhabits the cold, oxic subseafloor aquifer.</title>
        <authorList>
            <person name="Tully B.J."/>
            <person name="Wheat C.G."/>
            <person name="Glazer B.T."/>
            <person name="Huber J.A."/>
        </authorList>
    </citation>
    <scope>NUCLEOTIDE SEQUENCE</scope>
    <source>
        <strain evidence="11">NORP41</strain>
    </source>
</reference>
<dbReference type="PROSITE" id="PS50006">
    <property type="entry name" value="FHA_DOMAIN"/>
    <property type="match status" value="1"/>
</dbReference>
<dbReference type="Gene3D" id="3.10.170.10">
    <property type="match status" value="1"/>
</dbReference>
<dbReference type="GO" id="GO:0004222">
    <property type="term" value="F:metalloendopeptidase activity"/>
    <property type="evidence" value="ECO:0007669"/>
    <property type="project" value="InterPro"/>
</dbReference>